<dbReference type="InterPro" id="IPR050109">
    <property type="entry name" value="HTH-type_TetR-like_transc_reg"/>
</dbReference>
<comment type="caution">
    <text evidence="4">The sequence shown here is derived from an EMBL/GenBank/DDBJ whole genome shotgun (WGS) entry which is preliminary data.</text>
</comment>
<dbReference type="PANTHER" id="PTHR30055">
    <property type="entry name" value="HTH-TYPE TRANSCRIPTIONAL REGULATOR RUTR"/>
    <property type="match status" value="1"/>
</dbReference>
<dbReference type="Pfam" id="PF00440">
    <property type="entry name" value="TetR_N"/>
    <property type="match status" value="1"/>
</dbReference>
<protein>
    <submittedName>
        <fullName evidence="4">TetR/AcrR family transcriptional regulator</fullName>
    </submittedName>
</protein>
<evidence type="ECO:0000313" key="5">
    <source>
        <dbReference type="Proteomes" id="UP000298252"/>
    </source>
</evidence>
<dbReference type="InterPro" id="IPR036271">
    <property type="entry name" value="Tet_transcr_reg_TetR-rel_C_sf"/>
</dbReference>
<dbReference type="EMBL" id="SOFD01000002">
    <property type="protein sequence ID" value="TFB82128.1"/>
    <property type="molecule type" value="Genomic_DNA"/>
</dbReference>
<dbReference type="SUPFAM" id="SSF46689">
    <property type="entry name" value="Homeodomain-like"/>
    <property type="match status" value="1"/>
</dbReference>
<sequence length="198" mass="21601">MRTESSSTCNHASVVNNVRGRPLGGAFARKRLLDAAQRHFEVGDLTEISSRNLANEVGVSHTLVNYYFGSRDDLIAAAVSLRVAPHHVIAAAIMPDGKIDLARLARGLIAVWEHPEQGEQLTKFARQLIAGGPHAQALSSYLQHTVFETLTAEFGQQRARRIATALIGVIFSRYVLTLPSMTAMTEGQAATHLLSMMR</sequence>
<organism evidence="4 5">
    <name type="scientific">Cryobacterium flavum</name>
    <dbReference type="NCBI Taxonomy" id="1424659"/>
    <lineage>
        <taxon>Bacteria</taxon>
        <taxon>Bacillati</taxon>
        <taxon>Actinomycetota</taxon>
        <taxon>Actinomycetes</taxon>
        <taxon>Micrococcales</taxon>
        <taxon>Microbacteriaceae</taxon>
        <taxon>Cryobacterium</taxon>
    </lineage>
</organism>
<dbReference type="Gene3D" id="1.10.10.60">
    <property type="entry name" value="Homeodomain-like"/>
    <property type="match status" value="1"/>
</dbReference>
<feature type="DNA-binding region" description="H-T-H motif" evidence="2">
    <location>
        <begin position="49"/>
        <end position="68"/>
    </location>
</feature>
<dbReference type="SUPFAM" id="SSF48498">
    <property type="entry name" value="Tetracyclin repressor-like, C-terminal domain"/>
    <property type="match status" value="1"/>
</dbReference>
<dbReference type="PANTHER" id="PTHR30055:SF235">
    <property type="entry name" value="TRANSCRIPTIONAL REGULATORY PROTEIN"/>
    <property type="match status" value="1"/>
</dbReference>
<dbReference type="Proteomes" id="UP000298252">
    <property type="component" value="Unassembled WGS sequence"/>
</dbReference>
<keyword evidence="5" id="KW-1185">Reference proteome</keyword>
<dbReference type="PROSITE" id="PS50977">
    <property type="entry name" value="HTH_TETR_2"/>
    <property type="match status" value="1"/>
</dbReference>
<keyword evidence="1 2" id="KW-0238">DNA-binding</keyword>
<name>A0ABY2I6A9_9MICO</name>
<dbReference type="Gene3D" id="1.10.357.10">
    <property type="entry name" value="Tetracycline Repressor, domain 2"/>
    <property type="match status" value="1"/>
</dbReference>
<accession>A0ABY2I6A9</accession>
<dbReference type="InterPro" id="IPR001647">
    <property type="entry name" value="HTH_TetR"/>
</dbReference>
<dbReference type="InterPro" id="IPR009057">
    <property type="entry name" value="Homeodomain-like_sf"/>
</dbReference>
<evidence type="ECO:0000256" key="2">
    <source>
        <dbReference type="PROSITE-ProRule" id="PRU00335"/>
    </source>
</evidence>
<evidence type="ECO:0000259" key="3">
    <source>
        <dbReference type="PROSITE" id="PS50977"/>
    </source>
</evidence>
<evidence type="ECO:0000313" key="4">
    <source>
        <dbReference type="EMBL" id="TFB82128.1"/>
    </source>
</evidence>
<reference evidence="4 5" key="1">
    <citation type="submission" date="2019-03" db="EMBL/GenBank/DDBJ databases">
        <title>Genomics of glacier-inhabiting Cryobacterium strains.</title>
        <authorList>
            <person name="Liu Q."/>
            <person name="Xin Y.-H."/>
        </authorList>
    </citation>
    <scope>NUCLEOTIDE SEQUENCE [LARGE SCALE GENOMIC DNA]</scope>
    <source>
        <strain evidence="4 5">Hh8</strain>
    </source>
</reference>
<feature type="domain" description="HTH tetR-type" evidence="3">
    <location>
        <begin position="26"/>
        <end position="86"/>
    </location>
</feature>
<dbReference type="Pfam" id="PF17920">
    <property type="entry name" value="TetR_C_16"/>
    <property type="match status" value="1"/>
</dbReference>
<dbReference type="InterPro" id="IPR041678">
    <property type="entry name" value="TetR_C_16"/>
</dbReference>
<evidence type="ECO:0000256" key="1">
    <source>
        <dbReference type="ARBA" id="ARBA00023125"/>
    </source>
</evidence>
<gene>
    <name evidence="4" type="ORF">E3O21_00245</name>
</gene>
<proteinExistence type="predicted"/>